<keyword evidence="3" id="KW-0378">Hydrolase</keyword>
<keyword evidence="7" id="KW-1185">Reference proteome</keyword>
<sequence>MNKEEFMRKAIALSIENVAKGGGPFGAVIVKDGEIIATGVNRVTSTCDPTAHAEISAIRAAAKALGTFNLSGCEIYTSCEPCPMCFGAIYWARLDKIYYANTKTDAKDIGFDDSFIYDELELKPADRKLQSEPLLREEALKAFEEWTKNMDKIEY</sequence>
<feature type="domain" description="CMP/dCMP-type deaminase" evidence="5">
    <location>
        <begin position="1"/>
        <end position="129"/>
    </location>
</feature>
<evidence type="ECO:0000256" key="2">
    <source>
        <dbReference type="ARBA" id="ARBA00022723"/>
    </source>
</evidence>
<dbReference type="InterPro" id="IPR002125">
    <property type="entry name" value="CMP_dCMP_dom"/>
</dbReference>
<evidence type="ECO:0000313" key="6">
    <source>
        <dbReference type="EMBL" id="SHF54181.1"/>
    </source>
</evidence>
<reference evidence="6 7" key="1">
    <citation type="submission" date="2016-11" db="EMBL/GenBank/DDBJ databases">
        <authorList>
            <person name="Jaros S."/>
            <person name="Januszkiewicz K."/>
            <person name="Wedrychowicz H."/>
        </authorList>
    </citation>
    <scope>NUCLEOTIDE SEQUENCE [LARGE SCALE GENOMIC DNA]</scope>
    <source>
        <strain evidence="6 7">DSM 26991</strain>
    </source>
</reference>
<evidence type="ECO:0000313" key="7">
    <source>
        <dbReference type="Proteomes" id="UP000184509"/>
    </source>
</evidence>
<dbReference type="GO" id="GO:0008270">
    <property type="term" value="F:zinc ion binding"/>
    <property type="evidence" value="ECO:0007669"/>
    <property type="project" value="InterPro"/>
</dbReference>
<name>A0A1M5CHN5_9BACE</name>
<keyword evidence="4" id="KW-0862">Zinc</keyword>
<dbReference type="PANTHER" id="PTHR11079:SF161">
    <property type="entry name" value="CMP_DCMP-TYPE DEAMINASE DOMAIN-CONTAINING PROTEIN"/>
    <property type="match status" value="1"/>
</dbReference>
<dbReference type="PROSITE" id="PS00903">
    <property type="entry name" value="CYT_DCMP_DEAMINASES_1"/>
    <property type="match status" value="1"/>
</dbReference>
<dbReference type="OrthoDB" id="9802676at2"/>
<dbReference type="AlphaFoldDB" id="A0A1M5CHN5"/>
<dbReference type="PROSITE" id="PS51747">
    <property type="entry name" value="CYT_DCMP_DEAMINASES_2"/>
    <property type="match status" value="1"/>
</dbReference>
<dbReference type="SUPFAM" id="SSF53927">
    <property type="entry name" value="Cytidine deaminase-like"/>
    <property type="match status" value="1"/>
</dbReference>
<dbReference type="InterPro" id="IPR016192">
    <property type="entry name" value="APOBEC/CMP_deaminase_Zn-bd"/>
</dbReference>
<dbReference type="Proteomes" id="UP000184509">
    <property type="component" value="Unassembled WGS sequence"/>
</dbReference>
<evidence type="ECO:0000256" key="1">
    <source>
        <dbReference type="ARBA" id="ARBA00006576"/>
    </source>
</evidence>
<dbReference type="GO" id="GO:0006152">
    <property type="term" value="P:purine nucleoside catabolic process"/>
    <property type="evidence" value="ECO:0007669"/>
    <property type="project" value="TreeGrafter"/>
</dbReference>
<dbReference type="CDD" id="cd01285">
    <property type="entry name" value="nucleoside_deaminase"/>
    <property type="match status" value="1"/>
</dbReference>
<gene>
    <name evidence="6" type="ORF">SAMN05444405_11046</name>
</gene>
<proteinExistence type="inferred from homology"/>
<dbReference type="Gene3D" id="3.40.140.10">
    <property type="entry name" value="Cytidine Deaminase, domain 2"/>
    <property type="match status" value="1"/>
</dbReference>
<dbReference type="RefSeq" id="WP_073401898.1">
    <property type="nucleotide sequence ID" value="NZ_FQTV01000010.1"/>
</dbReference>
<dbReference type="Pfam" id="PF00383">
    <property type="entry name" value="dCMP_cyt_deam_1"/>
    <property type="match status" value="1"/>
</dbReference>
<dbReference type="STRING" id="1297750.SAMN05444405_11046"/>
<dbReference type="EMBL" id="FQTV01000010">
    <property type="protein sequence ID" value="SHF54181.1"/>
    <property type="molecule type" value="Genomic_DNA"/>
</dbReference>
<dbReference type="GO" id="GO:0047974">
    <property type="term" value="F:guanosine deaminase activity"/>
    <property type="evidence" value="ECO:0007669"/>
    <property type="project" value="TreeGrafter"/>
</dbReference>
<comment type="similarity">
    <text evidence="1">Belongs to the cytidine and deoxycytidylate deaminase family.</text>
</comment>
<evidence type="ECO:0000256" key="4">
    <source>
        <dbReference type="ARBA" id="ARBA00022833"/>
    </source>
</evidence>
<dbReference type="FunFam" id="3.40.140.10:FF:000011">
    <property type="entry name" value="tRNA-specific adenosine deaminase"/>
    <property type="match status" value="1"/>
</dbReference>
<organism evidence="6 7">
    <name type="scientific">Bacteroides luti</name>
    <dbReference type="NCBI Taxonomy" id="1297750"/>
    <lineage>
        <taxon>Bacteria</taxon>
        <taxon>Pseudomonadati</taxon>
        <taxon>Bacteroidota</taxon>
        <taxon>Bacteroidia</taxon>
        <taxon>Bacteroidales</taxon>
        <taxon>Bacteroidaceae</taxon>
        <taxon>Bacteroides</taxon>
    </lineage>
</organism>
<protein>
    <submittedName>
        <fullName evidence="6">tRNA(Arg) A34 adenosine deaminase TadA</fullName>
    </submittedName>
</protein>
<keyword evidence="2" id="KW-0479">Metal-binding</keyword>
<dbReference type="InterPro" id="IPR016193">
    <property type="entry name" value="Cytidine_deaminase-like"/>
</dbReference>
<evidence type="ECO:0000256" key="3">
    <source>
        <dbReference type="ARBA" id="ARBA00022801"/>
    </source>
</evidence>
<dbReference type="PANTHER" id="PTHR11079">
    <property type="entry name" value="CYTOSINE DEAMINASE FAMILY MEMBER"/>
    <property type="match status" value="1"/>
</dbReference>
<evidence type="ECO:0000259" key="5">
    <source>
        <dbReference type="PROSITE" id="PS51747"/>
    </source>
</evidence>
<accession>A0A1M5CHN5</accession>